<evidence type="ECO:0000313" key="2">
    <source>
        <dbReference type="Proteomes" id="UP000706031"/>
    </source>
</evidence>
<organism evidence="1 2">
    <name type="scientific">Paenibacillus cucumis</name>
    <name type="common">ex Kampfer et al. 2016</name>
    <dbReference type="NCBI Taxonomy" id="1776858"/>
    <lineage>
        <taxon>Bacteria</taxon>
        <taxon>Bacillati</taxon>
        <taxon>Bacillota</taxon>
        <taxon>Bacilli</taxon>
        <taxon>Bacillales</taxon>
        <taxon>Paenibacillaceae</taxon>
        <taxon>Paenibacillus</taxon>
    </lineage>
</organism>
<proteinExistence type="predicted"/>
<sequence>MDDIFVRLDFSRLEEKHKEHSLAVAEALLKICGMSKIWEEPKHGYRIFKVEVIPEDVPQANLYWIDAGDMFRIPPWGKGYINWEEEGEHGQQSGDGVAEEV</sequence>
<accession>A0ABS7KM96</accession>
<dbReference type="EMBL" id="JACLIC010000031">
    <property type="protein sequence ID" value="MBY0205267.1"/>
    <property type="molecule type" value="Genomic_DNA"/>
</dbReference>
<evidence type="ECO:0000313" key="1">
    <source>
        <dbReference type="EMBL" id="MBY0205267.1"/>
    </source>
</evidence>
<gene>
    <name evidence="1" type="ORF">H7T88_18750</name>
</gene>
<keyword evidence="2" id="KW-1185">Reference proteome</keyword>
<dbReference type="Proteomes" id="UP000706031">
    <property type="component" value="Unassembled WGS sequence"/>
</dbReference>
<protein>
    <submittedName>
        <fullName evidence="1">Uncharacterized protein</fullName>
    </submittedName>
</protein>
<reference evidence="1 2" key="1">
    <citation type="submission" date="2020-08" db="EMBL/GenBank/DDBJ databases">
        <title>Fungal Genomes of the International Space Station.</title>
        <authorList>
            <person name="Seuylemezian A."/>
            <person name="Singh N.K."/>
            <person name="Wood J."/>
            <person name="Venkateswaran K."/>
        </authorList>
    </citation>
    <scope>NUCLEOTIDE SEQUENCE [LARGE SCALE GENOMIC DNA]</scope>
    <source>
        <strain evidence="1 2">S/N-304-OC-R4</strain>
    </source>
</reference>
<dbReference type="RefSeq" id="WP_221789776.1">
    <property type="nucleotide sequence ID" value="NZ_JACLIC010000031.1"/>
</dbReference>
<name>A0ABS7KM96_9BACL</name>
<comment type="caution">
    <text evidence="1">The sequence shown here is derived from an EMBL/GenBank/DDBJ whole genome shotgun (WGS) entry which is preliminary data.</text>
</comment>